<comment type="caution">
    <text evidence="3">The sequence shown here is derived from an EMBL/GenBank/DDBJ whole genome shotgun (WGS) entry which is preliminary data.</text>
</comment>
<evidence type="ECO:0000313" key="3">
    <source>
        <dbReference type="EMBL" id="KAB7504441.1"/>
    </source>
</evidence>
<dbReference type="InterPro" id="IPR026983">
    <property type="entry name" value="DHC"/>
</dbReference>
<dbReference type="Proteomes" id="UP000326759">
    <property type="component" value="Unassembled WGS sequence"/>
</dbReference>
<dbReference type="GO" id="GO:0030286">
    <property type="term" value="C:dynein complex"/>
    <property type="evidence" value="ECO:0007669"/>
    <property type="project" value="InterPro"/>
</dbReference>
<dbReference type="PANTHER" id="PTHR45703">
    <property type="entry name" value="DYNEIN HEAVY CHAIN"/>
    <property type="match status" value="1"/>
</dbReference>
<dbReference type="PANTHER" id="PTHR45703:SF22">
    <property type="entry name" value="DYNEIN CYTOPLASMIC 2 HEAVY CHAIN 1"/>
    <property type="match status" value="1"/>
</dbReference>
<dbReference type="GO" id="GO:0045505">
    <property type="term" value="F:dynein intermediate chain binding"/>
    <property type="evidence" value="ECO:0007669"/>
    <property type="project" value="InterPro"/>
</dbReference>
<reference evidence="3 4" key="1">
    <citation type="journal article" date="2019" name="PLoS Biol.">
        <title>Sex chromosomes control vertical transmission of feminizing Wolbachia symbionts in an isopod.</title>
        <authorList>
            <person name="Becking T."/>
            <person name="Chebbi M.A."/>
            <person name="Giraud I."/>
            <person name="Moumen B."/>
            <person name="Laverre T."/>
            <person name="Caubet Y."/>
            <person name="Peccoud J."/>
            <person name="Gilbert C."/>
            <person name="Cordaux R."/>
        </authorList>
    </citation>
    <scope>NUCLEOTIDE SEQUENCE [LARGE SCALE GENOMIC DNA]</scope>
    <source>
        <strain evidence="3">ANa2</strain>
        <tissue evidence="3">Whole body excluding digestive tract and cuticle</tissue>
    </source>
</reference>
<dbReference type="EMBL" id="SEYY01003171">
    <property type="protein sequence ID" value="KAB7504441.1"/>
    <property type="molecule type" value="Genomic_DNA"/>
</dbReference>
<comment type="similarity">
    <text evidence="1">Belongs to the dynein heavy chain family.</text>
</comment>
<dbReference type="InterPro" id="IPR027417">
    <property type="entry name" value="P-loop_NTPase"/>
</dbReference>
<dbReference type="Gene3D" id="3.40.50.300">
    <property type="entry name" value="P-loop containing nucleotide triphosphate hydrolases"/>
    <property type="match status" value="1"/>
</dbReference>
<dbReference type="OrthoDB" id="424310at2759"/>
<evidence type="ECO:0000256" key="1">
    <source>
        <dbReference type="ARBA" id="ARBA00008887"/>
    </source>
</evidence>
<name>A0A5N5TD14_9CRUS</name>
<feature type="domain" description="Dynein heavy chain AAA module D4" evidence="2">
    <location>
        <begin position="3"/>
        <end position="83"/>
    </location>
</feature>
<dbReference type="Pfam" id="PF12780">
    <property type="entry name" value="AAA_8"/>
    <property type="match status" value="1"/>
</dbReference>
<dbReference type="InterPro" id="IPR024317">
    <property type="entry name" value="Dynein_heavy_chain_D4_dom"/>
</dbReference>
<organism evidence="3 4">
    <name type="scientific">Armadillidium nasatum</name>
    <dbReference type="NCBI Taxonomy" id="96803"/>
    <lineage>
        <taxon>Eukaryota</taxon>
        <taxon>Metazoa</taxon>
        <taxon>Ecdysozoa</taxon>
        <taxon>Arthropoda</taxon>
        <taxon>Crustacea</taxon>
        <taxon>Multicrustacea</taxon>
        <taxon>Malacostraca</taxon>
        <taxon>Eumalacostraca</taxon>
        <taxon>Peracarida</taxon>
        <taxon>Isopoda</taxon>
        <taxon>Oniscidea</taxon>
        <taxon>Crinocheta</taxon>
        <taxon>Armadillidiidae</taxon>
        <taxon>Armadillidium</taxon>
    </lineage>
</organism>
<sequence>MAGRSGVGRRTAVVVMANFYGMKVISPSMAIGYDVKQFRNDLKQVTQVAGVDGEQVLFLLEDHHLISSAFLEIVNSLLMAGESSSSINI</sequence>
<dbReference type="GO" id="GO:0007018">
    <property type="term" value="P:microtubule-based movement"/>
    <property type="evidence" value="ECO:0007669"/>
    <property type="project" value="InterPro"/>
</dbReference>
<gene>
    <name evidence="3" type="ORF">Anas_05738</name>
</gene>
<evidence type="ECO:0000259" key="2">
    <source>
        <dbReference type="Pfam" id="PF12780"/>
    </source>
</evidence>
<evidence type="ECO:0000313" key="4">
    <source>
        <dbReference type="Proteomes" id="UP000326759"/>
    </source>
</evidence>
<dbReference type="GO" id="GO:0051959">
    <property type="term" value="F:dynein light intermediate chain binding"/>
    <property type="evidence" value="ECO:0007669"/>
    <property type="project" value="InterPro"/>
</dbReference>
<dbReference type="AlphaFoldDB" id="A0A5N5TD14"/>
<accession>A0A5N5TD14</accession>
<dbReference type="SUPFAM" id="SSF52540">
    <property type="entry name" value="P-loop containing nucleoside triphosphate hydrolases"/>
    <property type="match status" value="1"/>
</dbReference>
<protein>
    <recommendedName>
        <fullName evidence="2">Dynein heavy chain AAA module D4 domain-containing protein</fullName>
    </recommendedName>
</protein>
<keyword evidence="4" id="KW-1185">Reference proteome</keyword>
<proteinExistence type="inferred from homology"/>